<evidence type="ECO:0000259" key="10">
    <source>
        <dbReference type="Pfam" id="PF00909"/>
    </source>
</evidence>
<feature type="transmembrane region" description="Helical" evidence="8">
    <location>
        <begin position="343"/>
        <end position="362"/>
    </location>
</feature>
<evidence type="ECO:0000256" key="7">
    <source>
        <dbReference type="ARBA" id="ARBA00023177"/>
    </source>
</evidence>
<gene>
    <name evidence="11" type="ordered locus">WS0410</name>
</gene>
<feature type="transmembrane region" description="Helical" evidence="8">
    <location>
        <begin position="158"/>
        <end position="179"/>
    </location>
</feature>
<keyword evidence="12" id="KW-1185">Reference proteome</keyword>
<protein>
    <recommendedName>
        <fullName evidence="8">Ammonium transporter</fullName>
    </recommendedName>
</protein>
<evidence type="ECO:0000256" key="8">
    <source>
        <dbReference type="RuleBase" id="RU362002"/>
    </source>
</evidence>
<evidence type="ECO:0000256" key="5">
    <source>
        <dbReference type="ARBA" id="ARBA00022989"/>
    </source>
</evidence>
<keyword evidence="6 8" id="KW-0472">Membrane</keyword>
<sequence>MKIVKLLILALLPVLLFGDEAAAEAAETALELDAANTAWMLVATAFVMLMTPAGLALFYGGMTRSKNMLNTIGMSVVGYILASLVWVGWGYGLAFGEDIGGFVGALDGFFLSNVKVTDIWEGGNIPVLLFAAFQMTFAGITVALASGSVIERLKFSTWILFVVLWVTVVYAPVAHWVWGGGFLANEGVLDFAGGTVVHINAGVAGLVMAYMLGKRSDKDKAIFPSSVTLTMLGAILLWFGWFGFNAGSELAADGIAASAFMVTNTAAAAAALAWMLIEYAVYKKFTLIGIASGIVAGLVAITPAAGFVDTPASVIIGLVAGLVAFFGIHGLKKALGADDSLDAFGIHGVAGIWGALATGLFANPEVNELGTGLFYGNAGQFLIQLEGVVVTMVFTAIATAIVFKIVCLITGGGRVDAQEETMGLDESTHGEKSFHLK</sequence>
<dbReference type="EMBL" id="BX571658">
    <property type="protein sequence ID" value="CAE09554.1"/>
    <property type="molecule type" value="Genomic_DNA"/>
</dbReference>
<evidence type="ECO:0000256" key="2">
    <source>
        <dbReference type="ARBA" id="ARBA00005887"/>
    </source>
</evidence>
<accession>Q7MA87</accession>
<evidence type="ECO:0000313" key="12">
    <source>
        <dbReference type="Proteomes" id="UP000000422"/>
    </source>
</evidence>
<proteinExistence type="inferred from homology"/>
<feature type="signal peptide" evidence="9">
    <location>
        <begin position="1"/>
        <end position="25"/>
    </location>
</feature>
<evidence type="ECO:0000256" key="4">
    <source>
        <dbReference type="ARBA" id="ARBA00022692"/>
    </source>
</evidence>
<keyword evidence="4 8" id="KW-0812">Transmembrane</keyword>
<dbReference type="eggNOG" id="COG0004">
    <property type="taxonomic scope" value="Bacteria"/>
</dbReference>
<name>Q7MA87_WOLSU</name>
<evidence type="ECO:0000256" key="9">
    <source>
        <dbReference type="SAM" id="SignalP"/>
    </source>
</evidence>
<feature type="transmembrane region" description="Helical" evidence="8">
    <location>
        <begin position="255"/>
        <end position="277"/>
    </location>
</feature>
<feature type="chain" id="PRO_5004288301" description="Ammonium transporter" evidence="9">
    <location>
        <begin position="26"/>
        <end position="437"/>
    </location>
</feature>
<dbReference type="GO" id="GO:0008519">
    <property type="term" value="F:ammonium channel activity"/>
    <property type="evidence" value="ECO:0007669"/>
    <property type="project" value="InterPro"/>
</dbReference>
<dbReference type="NCBIfam" id="TIGR00836">
    <property type="entry name" value="amt"/>
    <property type="match status" value="1"/>
</dbReference>
<dbReference type="InterPro" id="IPR002229">
    <property type="entry name" value="RhesusRHD"/>
</dbReference>
<dbReference type="Gene3D" id="1.10.3430.10">
    <property type="entry name" value="Ammonium transporter AmtB like domains"/>
    <property type="match status" value="1"/>
</dbReference>
<dbReference type="HOGENOM" id="CLU_000445_33_0_7"/>
<feature type="domain" description="Ammonium transporter AmtB-like" evidence="10">
    <location>
        <begin position="38"/>
        <end position="433"/>
    </location>
</feature>
<dbReference type="InterPro" id="IPR029020">
    <property type="entry name" value="Ammonium/urea_transptr"/>
</dbReference>
<dbReference type="KEGG" id="wsu:WS0410"/>
<organism evidence="12">
    <name type="scientific">Wolinella succinogenes (strain ATCC 29543 / DSM 1740 / CCUG 13145 / JCM 31913 / LMG 7466 / NCTC 11488 / FDC 602W)</name>
    <name type="common">Vibrio succinogenes</name>
    <dbReference type="NCBI Taxonomy" id="273121"/>
    <lineage>
        <taxon>Bacteria</taxon>
        <taxon>Pseudomonadati</taxon>
        <taxon>Campylobacterota</taxon>
        <taxon>Epsilonproteobacteria</taxon>
        <taxon>Campylobacterales</taxon>
        <taxon>Helicobacteraceae</taxon>
        <taxon>Wolinella</taxon>
    </lineage>
</organism>
<dbReference type="STRING" id="273121.WS0410"/>
<dbReference type="SUPFAM" id="SSF111352">
    <property type="entry name" value="Ammonium transporter"/>
    <property type="match status" value="1"/>
</dbReference>
<dbReference type="RefSeq" id="WP_011138354.1">
    <property type="nucleotide sequence ID" value="NC_005090.1"/>
</dbReference>
<feature type="transmembrane region" description="Helical" evidence="8">
    <location>
        <begin position="41"/>
        <end position="60"/>
    </location>
</feature>
<reference evidence="11 12" key="1">
    <citation type="journal article" date="2003" name="Proc. Natl. Acad. Sci. U.S.A.">
        <title>Complete genome sequence and analysis of Wolinella succinogenes.</title>
        <authorList>
            <person name="Baar C."/>
            <person name="Eppinger M."/>
            <person name="Raddatz G."/>
            <person name="Simon JM."/>
            <person name="Lanz C."/>
            <person name="Klimmek O."/>
            <person name="Nandakumar R."/>
            <person name="Gross R."/>
            <person name="Rosinus A."/>
            <person name="Keller H."/>
            <person name="Jagtap P."/>
            <person name="Linke B."/>
            <person name="Meyer F."/>
            <person name="Lederer H."/>
            <person name="Schuster S.C."/>
        </authorList>
    </citation>
    <scope>NUCLEOTIDE SEQUENCE [LARGE SCALE GENOMIC DNA]</scope>
    <source>
        <strain evidence="12">ATCC 29543 / DSM 1740 / CCUG 13145 / JCM 31913 / LMG 7466 / NCTC 11488 / FDC 602W</strain>
    </source>
</reference>
<feature type="transmembrane region" description="Helical" evidence="8">
    <location>
        <begin position="72"/>
        <end position="92"/>
    </location>
</feature>
<dbReference type="AlphaFoldDB" id="Q7MA87"/>
<keyword evidence="5 8" id="KW-1133">Transmembrane helix</keyword>
<keyword evidence="9" id="KW-0732">Signal</keyword>
<dbReference type="PRINTS" id="PR00342">
    <property type="entry name" value="RHESUSRHD"/>
</dbReference>
<dbReference type="PANTHER" id="PTHR43029">
    <property type="entry name" value="AMMONIUM TRANSPORTER MEP2"/>
    <property type="match status" value="1"/>
</dbReference>
<keyword evidence="3 8" id="KW-0813">Transport</keyword>
<feature type="transmembrane region" description="Helical" evidence="8">
    <location>
        <begin position="125"/>
        <end position="146"/>
    </location>
</feature>
<evidence type="ECO:0000256" key="1">
    <source>
        <dbReference type="ARBA" id="ARBA00004141"/>
    </source>
</evidence>
<evidence type="ECO:0000256" key="6">
    <source>
        <dbReference type="ARBA" id="ARBA00023136"/>
    </source>
</evidence>
<dbReference type="PANTHER" id="PTHR43029:SF10">
    <property type="entry name" value="AMMONIUM TRANSPORTER MEP2"/>
    <property type="match status" value="1"/>
</dbReference>
<dbReference type="InterPro" id="IPR018047">
    <property type="entry name" value="Ammonium_transpt_CS"/>
</dbReference>
<dbReference type="Proteomes" id="UP000000422">
    <property type="component" value="Chromosome"/>
</dbReference>
<feature type="transmembrane region" description="Helical" evidence="8">
    <location>
        <begin position="222"/>
        <end position="243"/>
    </location>
</feature>
<comment type="similarity">
    <text evidence="2 8">Belongs to the ammonia transporter channel (TC 1.A.11.2) family.</text>
</comment>
<dbReference type="GO" id="GO:0005886">
    <property type="term" value="C:plasma membrane"/>
    <property type="evidence" value="ECO:0007669"/>
    <property type="project" value="UniProtKB-SubCell"/>
</dbReference>
<dbReference type="InterPro" id="IPR024041">
    <property type="entry name" value="NH4_transpt_AmtB-like_dom"/>
</dbReference>
<feature type="transmembrane region" description="Helical" evidence="8">
    <location>
        <begin position="382"/>
        <end position="406"/>
    </location>
</feature>
<evidence type="ECO:0000313" key="11">
    <source>
        <dbReference type="EMBL" id="CAE09554.1"/>
    </source>
</evidence>
<dbReference type="InterPro" id="IPR001905">
    <property type="entry name" value="Ammonium_transpt"/>
</dbReference>
<dbReference type="PROSITE" id="PS01219">
    <property type="entry name" value="AMMONIUM_TRANSP"/>
    <property type="match status" value="1"/>
</dbReference>
<feature type="transmembrane region" description="Helical" evidence="8">
    <location>
        <begin position="284"/>
        <end position="306"/>
    </location>
</feature>
<evidence type="ECO:0000256" key="3">
    <source>
        <dbReference type="ARBA" id="ARBA00022448"/>
    </source>
</evidence>
<feature type="transmembrane region" description="Helical" evidence="8">
    <location>
        <begin position="191"/>
        <end position="210"/>
    </location>
</feature>
<keyword evidence="7 8" id="KW-0924">Ammonia transport</keyword>
<comment type="subcellular location">
    <subcellularLocation>
        <location evidence="8">Cell membrane</location>
        <topology evidence="8">Multi-pass membrane protein</topology>
    </subcellularLocation>
    <subcellularLocation>
        <location evidence="1">Membrane</location>
        <topology evidence="1">Multi-pass membrane protein</topology>
    </subcellularLocation>
</comment>
<dbReference type="Pfam" id="PF00909">
    <property type="entry name" value="Ammonium_transp"/>
    <property type="match status" value="1"/>
</dbReference>
<feature type="transmembrane region" description="Helical" evidence="8">
    <location>
        <begin position="312"/>
        <end position="331"/>
    </location>
</feature>